<dbReference type="InterPro" id="IPR036767">
    <property type="entry name" value="ApaG_sf"/>
</dbReference>
<reference evidence="3" key="1">
    <citation type="submission" date="2012-03" db="EMBL/GenBank/DDBJ databases">
        <title>Complete sequence of chromosome of Deinococcus peraridilitoris DSM 19664.</title>
        <authorList>
            <person name="Lucas S."/>
            <person name="Copeland A."/>
            <person name="Lapidus A."/>
            <person name="Glavina del Rio T."/>
            <person name="Dalin E."/>
            <person name="Tice H."/>
            <person name="Bruce D."/>
            <person name="Goodwin L."/>
            <person name="Pitluck S."/>
            <person name="Peters L."/>
            <person name="Mikhailova N."/>
            <person name="Lu M."/>
            <person name="Kyrpides N."/>
            <person name="Mavromatis K."/>
            <person name="Ivanova N."/>
            <person name="Brettin T."/>
            <person name="Detter J.C."/>
            <person name="Han C."/>
            <person name="Larimer F."/>
            <person name="Land M."/>
            <person name="Hauser L."/>
            <person name="Markowitz V."/>
            <person name="Cheng J.-F."/>
            <person name="Hugenholtz P."/>
            <person name="Woyke T."/>
            <person name="Wu D."/>
            <person name="Pukall R."/>
            <person name="Steenblock K."/>
            <person name="Brambilla E."/>
            <person name="Klenk H.-P."/>
            <person name="Eisen J.A."/>
        </authorList>
    </citation>
    <scope>NUCLEOTIDE SEQUENCE [LARGE SCALE GENOMIC DNA]</scope>
    <source>
        <strain evidence="3">DSM 19664 / LMG 22246 / CIP 109416 / KR-200</strain>
    </source>
</reference>
<dbReference type="AlphaFoldDB" id="L0A6S3"/>
<dbReference type="PATRIC" id="fig|937777.3.peg.3305"/>
<feature type="domain" description="ApaG" evidence="1">
    <location>
        <begin position="16"/>
        <end position="138"/>
    </location>
</feature>
<accession>L0A6S3</accession>
<dbReference type="PANTHER" id="PTHR47191:SF2">
    <property type="entry name" value="OS05G0170800 PROTEIN"/>
    <property type="match status" value="1"/>
</dbReference>
<dbReference type="InterPro" id="IPR050718">
    <property type="entry name" value="ApaG-like"/>
</dbReference>
<name>L0A6S3_DEIPD</name>
<gene>
    <name evidence="2" type="ordered locus">Deipe_3289</name>
</gene>
<evidence type="ECO:0000259" key="1">
    <source>
        <dbReference type="PROSITE" id="PS51087"/>
    </source>
</evidence>
<dbReference type="Proteomes" id="UP000010467">
    <property type="component" value="Chromosome"/>
</dbReference>
<keyword evidence="3" id="KW-1185">Reference proteome</keyword>
<dbReference type="Pfam" id="PF04379">
    <property type="entry name" value="DUF525"/>
    <property type="match status" value="1"/>
</dbReference>
<dbReference type="Gene3D" id="2.60.40.1470">
    <property type="entry name" value="ApaG domain"/>
    <property type="match status" value="1"/>
</dbReference>
<dbReference type="PANTHER" id="PTHR47191">
    <property type="entry name" value="OS05G0170800 PROTEIN"/>
    <property type="match status" value="1"/>
</dbReference>
<sequence>MVAYPVHHGEARRYTRPMIPDIRVSVRVHYAPGHSTPGRHVFVYHIRIENHAEESYQLIEREWQIYDGNGQVTQVQGEGVVGEQPLLRPGGVFEYNSFTSLSTAPGHMAGTYTFRDAWGERFRVPIAAFALTLPEVRTLN</sequence>
<proteinExistence type="predicted"/>
<dbReference type="eggNOG" id="COG2967">
    <property type="taxonomic scope" value="Bacteria"/>
</dbReference>
<dbReference type="NCBIfam" id="NF003967">
    <property type="entry name" value="PRK05461.1"/>
    <property type="match status" value="1"/>
</dbReference>
<organism evidence="2 3">
    <name type="scientific">Deinococcus peraridilitoris (strain DSM 19664 / LMG 22246 / CIP 109416 / KR-200)</name>
    <dbReference type="NCBI Taxonomy" id="937777"/>
    <lineage>
        <taxon>Bacteria</taxon>
        <taxon>Thermotogati</taxon>
        <taxon>Deinococcota</taxon>
        <taxon>Deinococci</taxon>
        <taxon>Deinococcales</taxon>
        <taxon>Deinococcaceae</taxon>
        <taxon>Deinococcus</taxon>
    </lineage>
</organism>
<dbReference type="SUPFAM" id="SSF110069">
    <property type="entry name" value="ApaG-like"/>
    <property type="match status" value="1"/>
</dbReference>
<evidence type="ECO:0000313" key="3">
    <source>
        <dbReference type="Proteomes" id="UP000010467"/>
    </source>
</evidence>
<dbReference type="InterPro" id="IPR007474">
    <property type="entry name" value="ApaG_domain"/>
</dbReference>
<dbReference type="KEGG" id="dpd:Deipe_3289"/>
<dbReference type="STRING" id="937777.Deipe_3289"/>
<evidence type="ECO:0000313" key="2">
    <source>
        <dbReference type="EMBL" id="AFZ68730.1"/>
    </source>
</evidence>
<dbReference type="PROSITE" id="PS51087">
    <property type="entry name" value="APAG"/>
    <property type="match status" value="1"/>
</dbReference>
<protein>
    <submittedName>
        <fullName evidence="2">Uncharacterized protein affecting Mg2+/Co2+ transport</fullName>
    </submittedName>
</protein>
<dbReference type="HOGENOM" id="CLU_128074_0_0_0"/>
<dbReference type="EMBL" id="CP003382">
    <property type="protein sequence ID" value="AFZ68730.1"/>
    <property type="molecule type" value="Genomic_DNA"/>
</dbReference>